<proteinExistence type="predicted"/>
<accession>A0A4R5Q7M4</accession>
<dbReference type="RefSeq" id="WP_133293066.1">
    <property type="nucleotide sequence ID" value="NZ_SMSJ01000156.1"/>
</dbReference>
<name>A0A4R5Q7M4_9PROT</name>
<evidence type="ECO:0000313" key="1">
    <source>
        <dbReference type="EMBL" id="TDH58087.1"/>
    </source>
</evidence>
<protein>
    <submittedName>
        <fullName evidence="1">Uncharacterized protein</fullName>
    </submittedName>
</protein>
<dbReference type="AlphaFoldDB" id="A0A4R5Q7M4"/>
<evidence type="ECO:0000313" key="2">
    <source>
        <dbReference type="Proteomes" id="UP000295096"/>
    </source>
</evidence>
<keyword evidence="2" id="KW-1185">Reference proteome</keyword>
<reference evidence="1 2" key="1">
    <citation type="journal article" date="2016" name="J. Microbiol.">
        <title>Dankookia rubra gen. nov., sp. nov., an alphaproteobacterium isolated from sediment of a shallow stream.</title>
        <authorList>
            <person name="Kim W.H."/>
            <person name="Kim D.H."/>
            <person name="Kang K."/>
            <person name="Ahn T.Y."/>
        </authorList>
    </citation>
    <scope>NUCLEOTIDE SEQUENCE [LARGE SCALE GENOMIC DNA]</scope>
    <source>
        <strain evidence="1 2">JCM30602</strain>
    </source>
</reference>
<dbReference type="EMBL" id="SMSJ01000156">
    <property type="protein sequence ID" value="TDH58087.1"/>
    <property type="molecule type" value="Genomic_DNA"/>
</dbReference>
<dbReference type="OrthoDB" id="9796786at2"/>
<comment type="caution">
    <text evidence="1">The sequence shown here is derived from an EMBL/GenBank/DDBJ whole genome shotgun (WGS) entry which is preliminary data.</text>
</comment>
<dbReference type="Proteomes" id="UP000295096">
    <property type="component" value="Unassembled WGS sequence"/>
</dbReference>
<gene>
    <name evidence="1" type="ORF">E2C06_34440</name>
</gene>
<sequence>MQVGPTFVEAEYMQALIEIGRLIASDPDCRAADGQKLEGLTRLAEAYEADLYLLDFADIEAP</sequence>
<organism evidence="1 2">
    <name type="scientific">Dankookia rubra</name>
    <dbReference type="NCBI Taxonomy" id="1442381"/>
    <lineage>
        <taxon>Bacteria</taxon>
        <taxon>Pseudomonadati</taxon>
        <taxon>Pseudomonadota</taxon>
        <taxon>Alphaproteobacteria</taxon>
        <taxon>Acetobacterales</taxon>
        <taxon>Roseomonadaceae</taxon>
        <taxon>Dankookia</taxon>
    </lineage>
</organism>